<sequence length="330" mass="35856">MSAGNAVFVEALGLALVPLGDSLPAVRRQLAGKPVRLVRDQGADLLAQFSELVSALACAAVVNAAGGELLTANATACVIADGCIGETVTAEVEGVHLPLCWHHDNEHRNGQLPIRLADVAGWLAQLVLQRVAGWCGVAAADLTARDLCWWATVYKVLPSLPDPLLRSACRLAPIEPDRKWSPRGNRETDARYRDHRLEVAERDPLADLRARINAKTAIRQIDPEPAALHLGKPKRQRWECAAYLAFVRQLPCVVTGQREGIEAHHVVGHGMSVMGSKAHDLMSFPLAHQPHMELHRIGWKAWEAKHGSQLGHVINTLELACSLGVFNAKS</sequence>
<accession>A0AA42R3V0</accession>
<comment type="caution">
    <text evidence="1">The sequence shown here is derived from an EMBL/GenBank/DDBJ whole genome shotgun (WGS) entry which is preliminary data.</text>
</comment>
<dbReference type="AlphaFoldDB" id="A0AA42R3V0"/>
<protein>
    <submittedName>
        <fullName evidence="1">DUF968 domain-containing protein</fullName>
    </submittedName>
</protein>
<evidence type="ECO:0000313" key="1">
    <source>
        <dbReference type="EMBL" id="MDH1503523.1"/>
    </source>
</evidence>
<dbReference type="RefSeq" id="WP_279982515.1">
    <property type="nucleotide sequence ID" value="NZ_JAOCIZ010000001.1"/>
</dbReference>
<dbReference type="EMBL" id="JAOCIZ010000001">
    <property type="protein sequence ID" value="MDH1503523.1"/>
    <property type="molecule type" value="Genomic_DNA"/>
</dbReference>
<dbReference type="Pfam" id="PF06147">
    <property type="entry name" value="DUF968"/>
    <property type="match status" value="1"/>
</dbReference>
<dbReference type="Proteomes" id="UP001161704">
    <property type="component" value="Unassembled WGS sequence"/>
</dbReference>
<reference evidence="1" key="1">
    <citation type="submission" date="2022-09" db="EMBL/GenBank/DDBJ databases">
        <title>Intensive care unit water sources are persistently colonized with multi-drug resistant bacteria and are the site of extensive horizontal gene transfer of antibiotic resistance genes.</title>
        <authorList>
            <person name="Diorio-Toth L."/>
        </authorList>
    </citation>
    <scope>NUCLEOTIDE SEQUENCE</scope>
    <source>
        <strain evidence="1">GD03710</strain>
    </source>
</reference>
<name>A0AA42R3V0_AERCA</name>
<proteinExistence type="predicted"/>
<evidence type="ECO:0000313" key="2">
    <source>
        <dbReference type="Proteomes" id="UP001161704"/>
    </source>
</evidence>
<gene>
    <name evidence="1" type="ORF">N5I20_00420</name>
</gene>
<organism evidence="1 2">
    <name type="scientific">Aeromonas caviae</name>
    <name type="common">Aeromonas punctata</name>
    <dbReference type="NCBI Taxonomy" id="648"/>
    <lineage>
        <taxon>Bacteria</taxon>
        <taxon>Pseudomonadati</taxon>
        <taxon>Pseudomonadota</taxon>
        <taxon>Gammaproteobacteria</taxon>
        <taxon>Aeromonadales</taxon>
        <taxon>Aeromonadaceae</taxon>
        <taxon>Aeromonas</taxon>
    </lineage>
</organism>
<dbReference type="InterPro" id="IPR010373">
    <property type="entry name" value="DUF968"/>
</dbReference>